<evidence type="ECO:0000313" key="2">
    <source>
        <dbReference type="EMBL" id="CAL6070108.1"/>
    </source>
</evidence>
<reference evidence="1" key="1">
    <citation type="submission" date="2023-06" db="EMBL/GenBank/DDBJ databases">
        <authorList>
            <person name="Kurt Z."/>
        </authorList>
    </citation>
    <scope>NUCLEOTIDE SEQUENCE</scope>
</reference>
<dbReference type="EMBL" id="CAXDID020000281">
    <property type="protein sequence ID" value="CAL6070108.1"/>
    <property type="molecule type" value="Genomic_DNA"/>
</dbReference>
<keyword evidence="3" id="KW-1185">Reference proteome</keyword>
<dbReference type="AlphaFoldDB" id="A0AA86TZ91"/>
<accession>A0AA86TZ91</accession>
<sequence>MLHQDLQVSLSITHLINSPSYCEKDPTIPDLLVILKMKVILYHSQQGLKFSKQIDTQLQDKSKQVSFNKFCSGEILAISLFYSSNSCKSPVKVVLCQTIPESTSTKKIITTIMNMVKKKQQVRLLKYSIMLTIKYQSQLVIIETIGLRCALKQLE</sequence>
<dbReference type="Proteomes" id="UP001642409">
    <property type="component" value="Unassembled WGS sequence"/>
</dbReference>
<reference evidence="2 3" key="2">
    <citation type="submission" date="2024-07" db="EMBL/GenBank/DDBJ databases">
        <authorList>
            <person name="Akdeniz Z."/>
        </authorList>
    </citation>
    <scope>NUCLEOTIDE SEQUENCE [LARGE SCALE GENOMIC DNA]</scope>
</reference>
<comment type="caution">
    <text evidence="1">The sequence shown here is derived from an EMBL/GenBank/DDBJ whole genome shotgun (WGS) entry which is preliminary data.</text>
</comment>
<name>A0AA86TZ91_9EUKA</name>
<protein>
    <submittedName>
        <fullName evidence="2">Hypothetical_protein</fullName>
    </submittedName>
</protein>
<organism evidence="1">
    <name type="scientific">Hexamita inflata</name>
    <dbReference type="NCBI Taxonomy" id="28002"/>
    <lineage>
        <taxon>Eukaryota</taxon>
        <taxon>Metamonada</taxon>
        <taxon>Diplomonadida</taxon>
        <taxon>Hexamitidae</taxon>
        <taxon>Hexamitinae</taxon>
        <taxon>Hexamita</taxon>
    </lineage>
</organism>
<evidence type="ECO:0000313" key="3">
    <source>
        <dbReference type="Proteomes" id="UP001642409"/>
    </source>
</evidence>
<proteinExistence type="predicted"/>
<evidence type="ECO:0000313" key="1">
    <source>
        <dbReference type="EMBL" id="CAI9934119.1"/>
    </source>
</evidence>
<gene>
    <name evidence="1" type="ORF">HINF_LOCUS21764</name>
    <name evidence="2" type="ORF">HINF_LOCUS54300</name>
</gene>
<dbReference type="EMBL" id="CATOUU010000557">
    <property type="protein sequence ID" value="CAI9934119.1"/>
    <property type="molecule type" value="Genomic_DNA"/>
</dbReference>